<accession>A0A212JYR1</accession>
<proteinExistence type="predicted"/>
<dbReference type="AlphaFoldDB" id="A0A212JYR1"/>
<evidence type="ECO:0000256" key="1">
    <source>
        <dbReference type="SAM" id="Phobius"/>
    </source>
</evidence>
<protein>
    <submittedName>
        <fullName evidence="2">Uncharacterized protein</fullName>
    </submittedName>
</protein>
<keyword evidence="1" id="KW-0472">Membrane</keyword>
<keyword evidence="1" id="KW-1133">Transmembrane helix</keyword>
<feature type="transmembrane region" description="Helical" evidence="1">
    <location>
        <begin position="7"/>
        <end position="26"/>
    </location>
</feature>
<dbReference type="EMBL" id="FLUL01000001">
    <property type="protein sequence ID" value="SBW04395.1"/>
    <property type="molecule type" value="Genomic_DNA"/>
</dbReference>
<dbReference type="RefSeq" id="WP_291030727.1">
    <property type="nucleotide sequence ID" value="NZ_CABTJG010000023.1"/>
</dbReference>
<name>A0A212JYR1_9BACT</name>
<evidence type="ECO:0000313" key="2">
    <source>
        <dbReference type="EMBL" id="SBW04395.1"/>
    </source>
</evidence>
<organism evidence="2">
    <name type="scientific">uncultured Dysgonomonas sp</name>
    <dbReference type="NCBI Taxonomy" id="206096"/>
    <lineage>
        <taxon>Bacteria</taxon>
        <taxon>Pseudomonadati</taxon>
        <taxon>Bacteroidota</taxon>
        <taxon>Bacteroidia</taxon>
        <taxon>Bacteroidales</taxon>
        <taxon>Dysgonomonadaceae</taxon>
        <taxon>Dysgonomonas</taxon>
        <taxon>environmental samples</taxon>
    </lineage>
</organism>
<keyword evidence="1" id="KW-0812">Transmembrane</keyword>
<gene>
    <name evidence="2" type="ORF">KL86DYS2_12604</name>
</gene>
<feature type="transmembrane region" description="Helical" evidence="1">
    <location>
        <begin position="88"/>
        <end position="108"/>
    </location>
</feature>
<feature type="transmembrane region" description="Helical" evidence="1">
    <location>
        <begin position="63"/>
        <end position="82"/>
    </location>
</feature>
<reference evidence="2" key="1">
    <citation type="submission" date="2016-04" db="EMBL/GenBank/DDBJ databases">
        <authorList>
            <person name="Evans L.H."/>
            <person name="Alamgir A."/>
            <person name="Owens N."/>
            <person name="Weber N.D."/>
            <person name="Virtaneva K."/>
            <person name="Barbian K."/>
            <person name="Babar A."/>
            <person name="Rosenke K."/>
        </authorList>
    </citation>
    <scope>NUCLEOTIDE SEQUENCE</scope>
    <source>
        <strain evidence="2">86-2</strain>
    </source>
</reference>
<feature type="transmembrane region" description="Helical" evidence="1">
    <location>
        <begin position="32"/>
        <end position="51"/>
    </location>
</feature>
<sequence>MKQNPKLKNILFQVSAILILLAAIIYYFQPEIAKYILIAGAVGYTAITFTTPYPGKSIRGKRLFNIMVFAALLMCVSAYLMFVNITGWVVTILIAAILTLYSTIAMSMEYKKEQKDEK</sequence>